<name>M1WU17_PSEP2</name>
<dbReference type="KEGG" id="dpi:BN4_20055"/>
<feature type="transmembrane region" description="Helical" evidence="1">
    <location>
        <begin position="42"/>
        <end position="59"/>
    </location>
</feature>
<protein>
    <submittedName>
        <fullName evidence="2">Putative VanZ family protein</fullName>
    </submittedName>
</protein>
<keyword evidence="1" id="KW-0812">Transmembrane</keyword>
<evidence type="ECO:0000313" key="2">
    <source>
        <dbReference type="EMBL" id="CCH50117.1"/>
    </source>
</evidence>
<evidence type="ECO:0000313" key="3">
    <source>
        <dbReference type="Proteomes" id="UP000011724"/>
    </source>
</evidence>
<feature type="transmembrane region" description="Helical" evidence="1">
    <location>
        <begin position="12"/>
        <end position="30"/>
    </location>
</feature>
<accession>M1WU17</accession>
<dbReference type="RefSeq" id="WP_015416159.1">
    <property type="nucleotide sequence ID" value="NC_020409.1"/>
</dbReference>
<dbReference type="HOGENOM" id="CLU_2011580_0_0_7"/>
<reference evidence="2 3" key="1">
    <citation type="journal article" date="2013" name="PLoS ONE">
        <title>The first genomic and proteomic characterization of a deep-sea sulfate reducer: insights into the piezophilic lifestyle of Desulfovibrio piezophilus.</title>
        <authorList>
            <person name="Pradel N."/>
            <person name="Ji B."/>
            <person name="Gimenez G."/>
            <person name="Talla E."/>
            <person name="Lenoble P."/>
            <person name="Garel M."/>
            <person name="Tamburini C."/>
            <person name="Fourquet P."/>
            <person name="Lebrun R."/>
            <person name="Bertin P."/>
            <person name="Denis Y."/>
            <person name="Pophillat M."/>
            <person name="Barbe V."/>
            <person name="Ollivier B."/>
            <person name="Dolla A."/>
        </authorList>
    </citation>
    <scope>NUCLEOTIDE SEQUENCE [LARGE SCALE GENOMIC DNA]</scope>
    <source>
        <strain evidence="3">DSM 10523 / SB164P1</strain>
    </source>
</reference>
<sequence length="123" mass="13624">MRLRATQYLFQAGWLGVLTSVTVLSVLPGSGQPVPFSFIDKIEHFSAYFTLSLFAEALPGYQRGRMMFFLVGWGGLMEVIQNYIPSRDLSLGDFICNAVGVLCGSVVGLFLSRMTMRAGRMRS</sequence>
<keyword evidence="1" id="KW-1133">Transmembrane helix</keyword>
<dbReference type="STRING" id="1322246.BN4_20055"/>
<dbReference type="Proteomes" id="UP000011724">
    <property type="component" value="Chromosome"/>
</dbReference>
<dbReference type="BioCyc" id="DPIE1322246:BN4_RS14520-MONOMER"/>
<proteinExistence type="predicted"/>
<dbReference type="NCBIfam" id="NF037970">
    <property type="entry name" value="vanZ_1"/>
    <property type="match status" value="1"/>
</dbReference>
<organism evidence="2 3">
    <name type="scientific">Pseudodesulfovibrio piezophilus (strain DSM 21447 / JCM 15486 / C1TLV30)</name>
    <name type="common">Desulfovibrio piezophilus</name>
    <dbReference type="NCBI Taxonomy" id="1322246"/>
    <lineage>
        <taxon>Bacteria</taxon>
        <taxon>Pseudomonadati</taxon>
        <taxon>Thermodesulfobacteriota</taxon>
        <taxon>Desulfovibrionia</taxon>
        <taxon>Desulfovibrionales</taxon>
        <taxon>Desulfovibrionaceae</taxon>
    </lineage>
</organism>
<gene>
    <name evidence="2" type="ordered locus">BN4_20055</name>
</gene>
<keyword evidence="1" id="KW-0472">Membrane</keyword>
<dbReference type="PATRIC" id="fig|879567.3.peg.3106"/>
<dbReference type="OrthoDB" id="5356065at2"/>
<evidence type="ECO:0000256" key="1">
    <source>
        <dbReference type="SAM" id="Phobius"/>
    </source>
</evidence>
<reference evidence="3" key="2">
    <citation type="journal article" date="2013" name="Stand. Genomic Sci.">
        <title>Complete genome sequence of Desulfocapsa sulfexigens, a marine deltaproteobacterium specialized in disproportionating inorganic sulfur compounds.</title>
        <authorList>
            <person name="Finster K.W."/>
            <person name="Kjeldsen K.U."/>
            <person name="Kube M."/>
            <person name="Reinhardt R."/>
            <person name="Mussmann M."/>
            <person name="Amann R."/>
            <person name="Schreiber L."/>
        </authorList>
    </citation>
    <scope>NUCLEOTIDE SEQUENCE [LARGE SCALE GENOMIC DNA]</scope>
    <source>
        <strain evidence="3">DSM 10523 / SB164P1</strain>
    </source>
</reference>
<dbReference type="EMBL" id="FO203427">
    <property type="protein sequence ID" value="CCH50117.1"/>
    <property type="molecule type" value="Genomic_DNA"/>
</dbReference>
<dbReference type="eggNOG" id="COG5652">
    <property type="taxonomic scope" value="Bacteria"/>
</dbReference>
<dbReference type="AlphaFoldDB" id="M1WU17"/>
<keyword evidence="3" id="KW-1185">Reference proteome</keyword>
<feature type="transmembrane region" description="Helical" evidence="1">
    <location>
        <begin position="90"/>
        <end position="112"/>
    </location>
</feature>
<feature type="transmembrane region" description="Helical" evidence="1">
    <location>
        <begin position="66"/>
        <end position="84"/>
    </location>
</feature>